<evidence type="ECO:0008006" key="3">
    <source>
        <dbReference type="Google" id="ProtNLM"/>
    </source>
</evidence>
<proteinExistence type="predicted"/>
<dbReference type="KEGG" id="tcn:H9L16_06610"/>
<evidence type="ECO:0000313" key="2">
    <source>
        <dbReference type="Proteomes" id="UP000515804"/>
    </source>
</evidence>
<dbReference type="AlphaFoldDB" id="A0A7G9STP6"/>
<accession>A0A7G9STP6</accession>
<sequence>MLNETLKKRLAKDRPVTSITLRIPVDVVDSLKAIAPHKGFSGYQTLLKSYISEGLRRDEAIHADDLVERLTQALKKRGVSEKVLGEALRDMAG</sequence>
<gene>
    <name evidence="1" type="ORF">H9L16_06610</name>
</gene>
<reference evidence="1 2" key="1">
    <citation type="submission" date="2020-08" db="EMBL/GenBank/DDBJ databases">
        <title>Genome sequence of Thermomonas carbonis KCTC 42013T.</title>
        <authorList>
            <person name="Hyun D.-W."/>
            <person name="Bae J.-W."/>
        </authorList>
    </citation>
    <scope>NUCLEOTIDE SEQUENCE [LARGE SCALE GENOMIC DNA]</scope>
    <source>
        <strain evidence="1 2">KCTC 42013</strain>
    </source>
</reference>
<keyword evidence="2" id="KW-1185">Reference proteome</keyword>
<protein>
    <recommendedName>
        <fullName evidence="3">CopG family transcriptional regulator</fullName>
    </recommendedName>
</protein>
<organism evidence="1 2">
    <name type="scientific">Thermomonas carbonis</name>
    <dbReference type="NCBI Taxonomy" id="1463158"/>
    <lineage>
        <taxon>Bacteria</taxon>
        <taxon>Pseudomonadati</taxon>
        <taxon>Pseudomonadota</taxon>
        <taxon>Gammaproteobacteria</taxon>
        <taxon>Lysobacterales</taxon>
        <taxon>Lysobacteraceae</taxon>
        <taxon>Thermomonas</taxon>
    </lineage>
</organism>
<dbReference type="EMBL" id="CP060719">
    <property type="protein sequence ID" value="QNN71221.1"/>
    <property type="molecule type" value="Genomic_DNA"/>
</dbReference>
<dbReference type="Proteomes" id="UP000515804">
    <property type="component" value="Chromosome"/>
</dbReference>
<name>A0A7G9STP6_9GAMM</name>
<evidence type="ECO:0000313" key="1">
    <source>
        <dbReference type="EMBL" id="QNN71221.1"/>
    </source>
</evidence>